<sequence>MGDISVLLLMILNIIRVSQLWQKTRIERKK</sequence>
<proteinExistence type="predicted"/>
<dbReference type="EMBL" id="BK032776">
    <property type="protein sequence ID" value="DAF59760.1"/>
    <property type="molecule type" value="Genomic_DNA"/>
</dbReference>
<accession>A0A8S5T9E2</accession>
<evidence type="ECO:0000313" key="1">
    <source>
        <dbReference type="EMBL" id="DAF59760.1"/>
    </source>
</evidence>
<name>A0A8S5T9E2_9VIRU</name>
<organism evidence="1">
    <name type="scientific">virus sp. ctllZ17</name>
    <dbReference type="NCBI Taxonomy" id="2827996"/>
    <lineage>
        <taxon>Viruses</taxon>
    </lineage>
</organism>
<protein>
    <submittedName>
        <fullName evidence="1">Uncharacterized protein</fullName>
    </submittedName>
</protein>
<reference evidence="1" key="1">
    <citation type="journal article" date="2021" name="Proc. Natl. Acad. Sci. U.S.A.">
        <title>A Catalog of Tens of Thousands of Viruses from Human Metagenomes Reveals Hidden Associations with Chronic Diseases.</title>
        <authorList>
            <person name="Tisza M.J."/>
            <person name="Buck C.B."/>
        </authorList>
    </citation>
    <scope>NUCLEOTIDE SEQUENCE</scope>
    <source>
        <strain evidence="1">CtllZ17</strain>
    </source>
</reference>